<dbReference type="AlphaFoldDB" id="A0A1J1LDK9"/>
<name>A0A1J1LDK9_9CYAN</name>
<dbReference type="EMBL" id="CZDF01000132">
    <property type="protein sequence ID" value="CUR30693.1"/>
    <property type="molecule type" value="Genomic_DNA"/>
</dbReference>
<accession>A0A1J1LDK9</accession>
<keyword evidence="2" id="KW-1185">Reference proteome</keyword>
<protein>
    <submittedName>
        <fullName evidence="1">Uncharacterized protein</fullName>
    </submittedName>
</protein>
<evidence type="ECO:0000313" key="1">
    <source>
        <dbReference type="EMBL" id="CUR30693.1"/>
    </source>
</evidence>
<dbReference type="Proteomes" id="UP000184315">
    <property type="component" value="Unassembled WGS sequence"/>
</dbReference>
<gene>
    <name evidence="1" type="ORF">PL9214290283</name>
</gene>
<evidence type="ECO:0000313" key="2">
    <source>
        <dbReference type="Proteomes" id="UP000184315"/>
    </source>
</evidence>
<organism evidence="1 2">
    <name type="scientific">Planktothrix tepida PCC 9214</name>
    <dbReference type="NCBI Taxonomy" id="671072"/>
    <lineage>
        <taxon>Bacteria</taxon>
        <taxon>Bacillati</taxon>
        <taxon>Cyanobacteriota</taxon>
        <taxon>Cyanophyceae</taxon>
        <taxon>Oscillatoriophycideae</taxon>
        <taxon>Oscillatoriales</taxon>
        <taxon>Microcoleaceae</taxon>
        <taxon>Planktothrix</taxon>
    </lineage>
</organism>
<dbReference type="STRING" id="671072.PL9214290283"/>
<reference evidence="2" key="1">
    <citation type="submission" date="2015-10" db="EMBL/GenBank/DDBJ databases">
        <authorList>
            <person name="Regsiter A."/>
            <person name="william w."/>
        </authorList>
    </citation>
    <scope>NUCLEOTIDE SEQUENCE [LARGE SCALE GENOMIC DNA]</scope>
</reference>
<sequence>MPIQLVKQEALVRYSCVYDETVKFDRVLYIRISRDVQRLNSY</sequence>
<proteinExistence type="predicted"/>